<proteinExistence type="predicted"/>
<evidence type="ECO:0000256" key="1">
    <source>
        <dbReference type="SAM" id="MobiDB-lite"/>
    </source>
</evidence>
<dbReference type="AlphaFoldDB" id="A0AAI8YHA5"/>
<comment type="caution">
    <text evidence="3">The sequence shown here is derived from an EMBL/GenBank/DDBJ whole genome shotgun (WGS) entry which is preliminary data.</text>
</comment>
<feature type="compositionally biased region" description="Basic and acidic residues" evidence="1">
    <location>
        <begin position="148"/>
        <end position="160"/>
    </location>
</feature>
<evidence type="ECO:0000313" key="4">
    <source>
        <dbReference type="Proteomes" id="UP001295740"/>
    </source>
</evidence>
<dbReference type="Proteomes" id="UP001295740">
    <property type="component" value="Unassembled WGS sequence"/>
</dbReference>
<feature type="signal peptide" evidence="2">
    <location>
        <begin position="1"/>
        <end position="22"/>
    </location>
</feature>
<sequence length="220" mass="23543">MRFMKNLTSLVVGGLLATSALGELSQVPRRAALDVVSRQDASQLAAKRAAIRKRDDDCVKALEKRGMKVLRRDPDDIDMDDEDSAGAAITGSYDADDKGDDKFVGHISAGDDNGVMDKISDKVNKAKGKGLKNLKGTVIIPDPNSLTDAKKWSQQDRDDQNSDDQSIVNAMNTLTGSQPDVKSHDYTEAKGIEVDGQGGVSVTDDGTLDSDDAEGDDDDN</sequence>
<gene>
    <name evidence="3" type="ORF">KHLLAP_LOCUS5179</name>
</gene>
<feature type="compositionally biased region" description="Basic and acidic residues" evidence="1">
    <location>
        <begin position="181"/>
        <end position="193"/>
    </location>
</feature>
<evidence type="ECO:0000313" key="3">
    <source>
        <dbReference type="EMBL" id="CAJ2504711.1"/>
    </source>
</evidence>
<feature type="compositionally biased region" description="Acidic residues" evidence="1">
    <location>
        <begin position="206"/>
        <end position="220"/>
    </location>
</feature>
<protein>
    <submittedName>
        <fullName evidence="3">Uu.00g121050.m01.CDS01</fullName>
    </submittedName>
</protein>
<organism evidence="3 4">
    <name type="scientific">Anthostomella pinea</name>
    <dbReference type="NCBI Taxonomy" id="933095"/>
    <lineage>
        <taxon>Eukaryota</taxon>
        <taxon>Fungi</taxon>
        <taxon>Dikarya</taxon>
        <taxon>Ascomycota</taxon>
        <taxon>Pezizomycotina</taxon>
        <taxon>Sordariomycetes</taxon>
        <taxon>Xylariomycetidae</taxon>
        <taxon>Xylariales</taxon>
        <taxon>Xylariaceae</taxon>
        <taxon>Anthostomella</taxon>
    </lineage>
</organism>
<evidence type="ECO:0000256" key="2">
    <source>
        <dbReference type="SAM" id="SignalP"/>
    </source>
</evidence>
<feature type="compositionally biased region" description="Polar residues" evidence="1">
    <location>
        <begin position="167"/>
        <end position="180"/>
    </location>
</feature>
<reference evidence="3" key="1">
    <citation type="submission" date="2023-10" db="EMBL/GenBank/DDBJ databases">
        <authorList>
            <person name="Hackl T."/>
        </authorList>
    </citation>
    <scope>NUCLEOTIDE SEQUENCE</scope>
</reference>
<feature type="region of interest" description="Disordered" evidence="1">
    <location>
        <begin position="142"/>
        <end position="220"/>
    </location>
</feature>
<keyword evidence="4" id="KW-1185">Reference proteome</keyword>
<keyword evidence="2" id="KW-0732">Signal</keyword>
<accession>A0AAI8YHA5</accession>
<dbReference type="EMBL" id="CAUWAG010000007">
    <property type="protein sequence ID" value="CAJ2504711.1"/>
    <property type="molecule type" value="Genomic_DNA"/>
</dbReference>
<feature type="chain" id="PRO_5042502772" evidence="2">
    <location>
        <begin position="23"/>
        <end position="220"/>
    </location>
</feature>
<name>A0AAI8YHA5_9PEZI</name>